<keyword evidence="1" id="KW-0732">Signal</keyword>
<sequence length="121" mass="12959">MMRNLLLLTTLAMMLISQALAPRLVAAMPVSQQMFAQSHTQEAHANMACCQGKMDCKHCNSAADNCGQVGNCANHCSNLISVITPITALQSQPMLAQEISCPTWSVQTATVGVQTPPPNYL</sequence>
<organism evidence="2 3">
    <name type="scientific">Shewanella yunxiaonensis</name>
    <dbReference type="NCBI Taxonomy" id="2829809"/>
    <lineage>
        <taxon>Bacteria</taxon>
        <taxon>Pseudomonadati</taxon>
        <taxon>Pseudomonadota</taxon>
        <taxon>Gammaproteobacteria</taxon>
        <taxon>Alteromonadales</taxon>
        <taxon>Shewanellaceae</taxon>
        <taxon>Shewanella</taxon>
    </lineage>
</organism>
<dbReference type="Proteomes" id="UP000679575">
    <property type="component" value="Chromosome"/>
</dbReference>
<keyword evidence="3" id="KW-1185">Reference proteome</keyword>
<dbReference type="RefSeq" id="WP_212594589.1">
    <property type="nucleotide sequence ID" value="NZ_CP073587.1"/>
</dbReference>
<evidence type="ECO:0000313" key="3">
    <source>
        <dbReference type="Proteomes" id="UP000679575"/>
    </source>
</evidence>
<reference evidence="2 3" key="1">
    <citation type="submission" date="2021-04" db="EMBL/GenBank/DDBJ databases">
        <title>Novel species identification of genus Shewanella.</title>
        <authorList>
            <person name="Liu G."/>
        </authorList>
    </citation>
    <scope>NUCLEOTIDE SEQUENCE [LARGE SCALE GENOMIC DNA]</scope>
    <source>
        <strain evidence="2 3">FJAT-54481</strain>
    </source>
</reference>
<protein>
    <submittedName>
        <fullName evidence="2">Uncharacterized protein</fullName>
    </submittedName>
</protein>
<feature type="chain" id="PRO_5046052023" evidence="1">
    <location>
        <begin position="22"/>
        <end position="121"/>
    </location>
</feature>
<feature type="signal peptide" evidence="1">
    <location>
        <begin position="1"/>
        <end position="21"/>
    </location>
</feature>
<accession>A0ABX7YS13</accession>
<gene>
    <name evidence="2" type="ORF">KDN34_15425</name>
</gene>
<evidence type="ECO:0000313" key="2">
    <source>
        <dbReference type="EMBL" id="QUN05559.1"/>
    </source>
</evidence>
<dbReference type="EMBL" id="CP073587">
    <property type="protein sequence ID" value="QUN05559.1"/>
    <property type="molecule type" value="Genomic_DNA"/>
</dbReference>
<proteinExistence type="predicted"/>
<name>A0ABX7YS13_9GAMM</name>
<evidence type="ECO:0000256" key="1">
    <source>
        <dbReference type="SAM" id="SignalP"/>
    </source>
</evidence>